<feature type="non-terminal residue" evidence="1">
    <location>
        <position position="139"/>
    </location>
</feature>
<keyword evidence="2" id="KW-1185">Reference proteome</keyword>
<dbReference type="EMBL" id="GL449854">
    <property type="protein sequence ID" value="EFN81880.1"/>
    <property type="molecule type" value="Genomic_DNA"/>
</dbReference>
<proteinExistence type="predicted"/>
<dbReference type="AlphaFoldDB" id="E2BR00"/>
<organism evidence="2">
    <name type="scientific">Harpegnathos saltator</name>
    <name type="common">Jerdon's jumping ant</name>
    <dbReference type="NCBI Taxonomy" id="610380"/>
    <lineage>
        <taxon>Eukaryota</taxon>
        <taxon>Metazoa</taxon>
        <taxon>Ecdysozoa</taxon>
        <taxon>Arthropoda</taxon>
        <taxon>Hexapoda</taxon>
        <taxon>Insecta</taxon>
        <taxon>Pterygota</taxon>
        <taxon>Neoptera</taxon>
        <taxon>Endopterygota</taxon>
        <taxon>Hymenoptera</taxon>
        <taxon>Apocrita</taxon>
        <taxon>Aculeata</taxon>
        <taxon>Formicoidea</taxon>
        <taxon>Formicidae</taxon>
        <taxon>Ponerinae</taxon>
        <taxon>Ponerini</taxon>
        <taxon>Harpegnathos</taxon>
    </lineage>
</organism>
<dbReference type="Proteomes" id="UP000008237">
    <property type="component" value="Unassembled WGS sequence"/>
</dbReference>
<protein>
    <submittedName>
        <fullName evidence="1">Uncharacterized protein</fullName>
    </submittedName>
</protein>
<evidence type="ECO:0000313" key="1">
    <source>
        <dbReference type="EMBL" id="EFN81880.1"/>
    </source>
</evidence>
<reference evidence="1 2" key="1">
    <citation type="journal article" date="2010" name="Science">
        <title>Genomic comparison of the ants Camponotus floridanus and Harpegnathos saltator.</title>
        <authorList>
            <person name="Bonasio R."/>
            <person name="Zhang G."/>
            <person name="Ye C."/>
            <person name="Mutti N.S."/>
            <person name="Fang X."/>
            <person name="Qin N."/>
            <person name="Donahue G."/>
            <person name="Yang P."/>
            <person name="Li Q."/>
            <person name="Li C."/>
            <person name="Zhang P."/>
            <person name="Huang Z."/>
            <person name="Berger S.L."/>
            <person name="Reinberg D."/>
            <person name="Wang J."/>
            <person name="Liebig J."/>
        </authorList>
    </citation>
    <scope>NUCLEOTIDE SEQUENCE [LARGE SCALE GENOMIC DNA]</scope>
    <source>
        <strain evidence="1 2">R22 G/1</strain>
    </source>
</reference>
<evidence type="ECO:0000313" key="2">
    <source>
        <dbReference type="Proteomes" id="UP000008237"/>
    </source>
</evidence>
<gene>
    <name evidence="1" type="ORF">EAI_00955</name>
</gene>
<name>E2BR00_HARSA</name>
<accession>E2BR00</accession>
<dbReference type="InParanoid" id="E2BR00"/>
<feature type="non-terminal residue" evidence="1">
    <location>
        <position position="1"/>
    </location>
</feature>
<dbReference type="OMA" id="KESTWFE"/>
<sequence>NDKPNLIKFLVELDVIRDNIKCELCDNIVQLDIENLEFKCTKSYYVTDNHKKRRRIRCTFRQSAKESTWFEKSNLSIEKIYILVVYFIMLRSPRHDFIKNELEISDHTIVDWHNFYREVCIYWIEKHSEKIGDEGKIVK</sequence>